<proteinExistence type="predicted"/>
<keyword evidence="2" id="KW-1185">Reference proteome</keyword>
<gene>
    <name evidence="1" type="ORF">BJ138DRAFT_1118670</name>
</gene>
<evidence type="ECO:0000313" key="1">
    <source>
        <dbReference type="EMBL" id="KAH7905208.1"/>
    </source>
</evidence>
<name>A0ACB7ZWU6_9AGAM</name>
<reference evidence="1" key="1">
    <citation type="journal article" date="2021" name="New Phytol.">
        <title>Evolutionary innovations through gain and loss of genes in the ectomycorrhizal Boletales.</title>
        <authorList>
            <person name="Wu G."/>
            <person name="Miyauchi S."/>
            <person name="Morin E."/>
            <person name="Kuo A."/>
            <person name="Drula E."/>
            <person name="Varga T."/>
            <person name="Kohler A."/>
            <person name="Feng B."/>
            <person name="Cao Y."/>
            <person name="Lipzen A."/>
            <person name="Daum C."/>
            <person name="Hundley H."/>
            <person name="Pangilinan J."/>
            <person name="Johnson J."/>
            <person name="Barry K."/>
            <person name="LaButti K."/>
            <person name="Ng V."/>
            <person name="Ahrendt S."/>
            <person name="Min B."/>
            <person name="Choi I.G."/>
            <person name="Park H."/>
            <person name="Plett J.M."/>
            <person name="Magnuson J."/>
            <person name="Spatafora J.W."/>
            <person name="Nagy L.G."/>
            <person name="Henrissat B."/>
            <person name="Grigoriev I.V."/>
            <person name="Yang Z.L."/>
            <person name="Xu J."/>
            <person name="Martin F.M."/>
        </authorList>
    </citation>
    <scope>NUCLEOTIDE SEQUENCE</scope>
    <source>
        <strain evidence="1">ATCC 28755</strain>
    </source>
</reference>
<accession>A0ACB7ZWU6</accession>
<dbReference type="EMBL" id="MU268244">
    <property type="protein sequence ID" value="KAH7905208.1"/>
    <property type="molecule type" value="Genomic_DNA"/>
</dbReference>
<protein>
    <submittedName>
        <fullName evidence="1">Uncharacterized protein</fullName>
    </submittedName>
</protein>
<evidence type="ECO:0000313" key="2">
    <source>
        <dbReference type="Proteomes" id="UP000790377"/>
    </source>
</evidence>
<sequence length="232" mass="25560">MNQRTGSQRAIGPIIGSEYITVTRTKTKKTTEVTTTRTVETTKTVTKTQLPPLRTDTISIATPPTTILPSSPSFSRSSTPSPSVTTSSLLSSPPQSPVAHRLNEYVAHIPRPSEIQPPADGLEPTGFWLITVGQEVGIFYDWAEVQLRTSKVSGATQYKCSSFQDAMTRYTSYYDRGLLRAVPVPNGPFWPTTQTRSRAMSATSARSDDSDELWSQVDDISEHFTNLLVDDE</sequence>
<dbReference type="Proteomes" id="UP000790377">
    <property type="component" value="Unassembled WGS sequence"/>
</dbReference>
<organism evidence="1 2">
    <name type="scientific">Hygrophoropsis aurantiaca</name>
    <dbReference type="NCBI Taxonomy" id="72124"/>
    <lineage>
        <taxon>Eukaryota</taxon>
        <taxon>Fungi</taxon>
        <taxon>Dikarya</taxon>
        <taxon>Basidiomycota</taxon>
        <taxon>Agaricomycotina</taxon>
        <taxon>Agaricomycetes</taxon>
        <taxon>Agaricomycetidae</taxon>
        <taxon>Boletales</taxon>
        <taxon>Coniophorineae</taxon>
        <taxon>Hygrophoropsidaceae</taxon>
        <taxon>Hygrophoropsis</taxon>
    </lineage>
</organism>
<comment type="caution">
    <text evidence="1">The sequence shown here is derived from an EMBL/GenBank/DDBJ whole genome shotgun (WGS) entry which is preliminary data.</text>
</comment>